<evidence type="ECO:0000256" key="2">
    <source>
        <dbReference type="ARBA" id="ARBA00023015"/>
    </source>
</evidence>
<dbReference type="Pfam" id="PF03466">
    <property type="entry name" value="LysR_substrate"/>
    <property type="match status" value="1"/>
</dbReference>
<dbReference type="InterPro" id="IPR036390">
    <property type="entry name" value="WH_DNA-bd_sf"/>
</dbReference>
<keyword evidence="4" id="KW-0804">Transcription</keyword>
<dbReference type="Pfam" id="PF00126">
    <property type="entry name" value="HTH_1"/>
    <property type="match status" value="1"/>
</dbReference>
<evidence type="ECO:0000256" key="3">
    <source>
        <dbReference type="ARBA" id="ARBA00023125"/>
    </source>
</evidence>
<dbReference type="GO" id="GO:0003700">
    <property type="term" value="F:DNA-binding transcription factor activity"/>
    <property type="evidence" value="ECO:0007669"/>
    <property type="project" value="InterPro"/>
</dbReference>
<keyword evidence="7" id="KW-1185">Reference proteome</keyword>
<dbReference type="PROSITE" id="PS50931">
    <property type="entry name" value="HTH_LYSR"/>
    <property type="match status" value="1"/>
</dbReference>
<accession>A0AAW9DMN5</accession>
<dbReference type="InterPro" id="IPR005119">
    <property type="entry name" value="LysR_subst-bd"/>
</dbReference>
<name>A0AAW9DMN5_ACIAO</name>
<feature type="domain" description="HTH lysR-type" evidence="5">
    <location>
        <begin position="4"/>
        <end position="61"/>
    </location>
</feature>
<comment type="similarity">
    <text evidence="1">Belongs to the LysR transcriptional regulatory family.</text>
</comment>
<dbReference type="InterPro" id="IPR000847">
    <property type="entry name" value="LysR_HTH_N"/>
</dbReference>
<evidence type="ECO:0000313" key="7">
    <source>
        <dbReference type="Proteomes" id="UP001279553"/>
    </source>
</evidence>
<evidence type="ECO:0000256" key="1">
    <source>
        <dbReference type="ARBA" id="ARBA00009437"/>
    </source>
</evidence>
<dbReference type="GO" id="GO:0003677">
    <property type="term" value="F:DNA binding"/>
    <property type="evidence" value="ECO:0007669"/>
    <property type="project" value="UniProtKB-KW"/>
</dbReference>
<dbReference type="Gene3D" id="3.40.190.10">
    <property type="entry name" value="Periplasmic binding protein-like II"/>
    <property type="match status" value="2"/>
</dbReference>
<dbReference type="PANTHER" id="PTHR30579:SF7">
    <property type="entry name" value="HTH-TYPE TRANSCRIPTIONAL REGULATOR LRHA-RELATED"/>
    <property type="match status" value="1"/>
</dbReference>
<evidence type="ECO:0000259" key="5">
    <source>
        <dbReference type="PROSITE" id="PS50931"/>
    </source>
</evidence>
<dbReference type="SUPFAM" id="SSF53850">
    <property type="entry name" value="Periplasmic binding protein-like II"/>
    <property type="match status" value="1"/>
</dbReference>
<reference evidence="6 7" key="1">
    <citation type="submission" date="2023-11" db="EMBL/GenBank/DDBJ databases">
        <title>MicrobeMod: A computational toolkit for identifying prokaryotic methylation and restriction-modification with nanopore sequencing.</title>
        <authorList>
            <person name="Crits-Christoph A."/>
            <person name="Kang S.C."/>
            <person name="Lee H."/>
            <person name="Ostrov N."/>
        </authorList>
    </citation>
    <scope>NUCLEOTIDE SEQUENCE [LARGE SCALE GENOMIC DNA]</scope>
    <source>
        <strain evidence="6 7">DSMZ 700</strain>
    </source>
</reference>
<dbReference type="Gene3D" id="1.10.10.10">
    <property type="entry name" value="Winged helix-like DNA-binding domain superfamily/Winged helix DNA-binding domain"/>
    <property type="match status" value="1"/>
</dbReference>
<evidence type="ECO:0000256" key="4">
    <source>
        <dbReference type="ARBA" id="ARBA00023163"/>
    </source>
</evidence>
<keyword evidence="2" id="KW-0805">Transcription regulation</keyword>
<dbReference type="Proteomes" id="UP001279553">
    <property type="component" value="Unassembled WGS sequence"/>
</dbReference>
<comment type="caution">
    <text evidence="6">The sequence shown here is derived from an EMBL/GenBank/DDBJ whole genome shotgun (WGS) entry which is preliminary data.</text>
</comment>
<sequence length="291" mass="31363">MINVPTNLLRALVMVVDLKGFTRAGEELGRTQPTISLQIKKLQELIGITLLERDSGVAQLTEAGEVCAAYARRILALHDEMMNRLTAQGAGNRLRVGVPNDYADHFLPRFLSLVDAEGLDIRFEVVCDISQNLLRDLREGTLDLVVAMTEQLMSGAMAAWPEQLSWAGAPGRPSPAGEAPDRPFALVAAPEGCMYRRMMLAVLERDGRRADVVYTTASLTGIEAAVRGGFGVTAMATRLVPPGLVVLDDLPPLPNSQVGIYLNPRAQGRQVRRLAALLAEVMAGPEAEAAA</sequence>
<evidence type="ECO:0000313" key="6">
    <source>
        <dbReference type="EMBL" id="MDX5930434.1"/>
    </source>
</evidence>
<dbReference type="RefSeq" id="WP_319613381.1">
    <property type="nucleotide sequence ID" value="NZ_JAWXYB010000018.1"/>
</dbReference>
<dbReference type="AlphaFoldDB" id="A0AAW9DMN5"/>
<dbReference type="InterPro" id="IPR036388">
    <property type="entry name" value="WH-like_DNA-bd_sf"/>
</dbReference>
<keyword evidence="3" id="KW-0238">DNA-binding</keyword>
<gene>
    <name evidence="6" type="ORF">SIL87_06620</name>
</gene>
<organism evidence="6 7">
    <name type="scientific">Acidiphilium acidophilum</name>
    <name type="common">Thiobacillus acidophilus</name>
    <dbReference type="NCBI Taxonomy" id="76588"/>
    <lineage>
        <taxon>Bacteria</taxon>
        <taxon>Pseudomonadati</taxon>
        <taxon>Pseudomonadota</taxon>
        <taxon>Alphaproteobacteria</taxon>
        <taxon>Acetobacterales</taxon>
        <taxon>Acidocellaceae</taxon>
        <taxon>Acidiphilium</taxon>
    </lineage>
</organism>
<dbReference type="PANTHER" id="PTHR30579">
    <property type="entry name" value="TRANSCRIPTIONAL REGULATOR"/>
    <property type="match status" value="1"/>
</dbReference>
<proteinExistence type="inferred from homology"/>
<protein>
    <submittedName>
        <fullName evidence="6">LysR family transcriptional regulator</fullName>
    </submittedName>
</protein>
<dbReference type="PRINTS" id="PR00039">
    <property type="entry name" value="HTHLYSR"/>
</dbReference>
<dbReference type="EMBL" id="JAWXYB010000018">
    <property type="protein sequence ID" value="MDX5930434.1"/>
    <property type="molecule type" value="Genomic_DNA"/>
</dbReference>
<dbReference type="SUPFAM" id="SSF46785">
    <property type="entry name" value="Winged helix' DNA-binding domain"/>
    <property type="match status" value="1"/>
</dbReference>
<dbReference type="InterPro" id="IPR050176">
    <property type="entry name" value="LTTR"/>
</dbReference>